<sequence>MSNDITSKNCELLTELSEQEQEVVSGGRSRSSFELRDFFFQRTNVRSFANSGFNALQSGASLSDQSGYMYSQTTLAIGSLFMGSGRSRRSRGLSGNNFLSFLLYTLLHS</sequence>
<protein>
    <submittedName>
        <fullName evidence="1">Uncharacterized protein</fullName>
    </submittedName>
</protein>
<dbReference type="KEGG" id="bsen:DP114_13065"/>
<proteinExistence type="predicted"/>
<evidence type="ECO:0000313" key="1">
    <source>
        <dbReference type="EMBL" id="QDL08695.1"/>
    </source>
</evidence>
<reference evidence="1 2" key="1">
    <citation type="submission" date="2018-06" db="EMBL/GenBank/DDBJ databases">
        <title>Comparative genomics of Brasilonema spp. strains.</title>
        <authorList>
            <person name="Alvarenga D.O."/>
            <person name="Fiore M.F."/>
            <person name="Varani A.M."/>
        </authorList>
    </citation>
    <scope>NUCLEOTIDE SEQUENCE [LARGE SCALE GENOMIC DNA]</scope>
    <source>
        <strain evidence="1 2">CENA114</strain>
    </source>
</reference>
<name>A0A856MBP7_9CYAN</name>
<dbReference type="RefSeq" id="WP_169264495.1">
    <property type="nucleotide sequence ID" value="NZ_CAWOXK010000001.1"/>
</dbReference>
<dbReference type="EMBL" id="CP030118">
    <property type="protein sequence ID" value="QDL08695.1"/>
    <property type="molecule type" value="Genomic_DNA"/>
</dbReference>
<evidence type="ECO:0000313" key="2">
    <source>
        <dbReference type="Proteomes" id="UP000503129"/>
    </source>
</evidence>
<accession>A0A856MBP7</accession>
<gene>
    <name evidence="1" type="ORF">DP114_13065</name>
</gene>
<dbReference type="NCBIfam" id="NF038167">
    <property type="entry name" value="cyan_ocin_like"/>
    <property type="match status" value="1"/>
</dbReference>
<dbReference type="AlphaFoldDB" id="A0A856MBP7"/>
<keyword evidence="2" id="KW-1185">Reference proteome</keyword>
<dbReference type="Proteomes" id="UP000503129">
    <property type="component" value="Chromosome"/>
</dbReference>
<dbReference type="InterPro" id="IPR049891">
    <property type="entry name" value="CTB"/>
</dbReference>
<organism evidence="1 2">
    <name type="scientific">Brasilonema sennae CENA114</name>
    <dbReference type="NCBI Taxonomy" id="415709"/>
    <lineage>
        <taxon>Bacteria</taxon>
        <taxon>Bacillati</taxon>
        <taxon>Cyanobacteriota</taxon>
        <taxon>Cyanophyceae</taxon>
        <taxon>Nostocales</taxon>
        <taxon>Scytonemataceae</taxon>
        <taxon>Brasilonema</taxon>
        <taxon>Bromeliae group (in: Brasilonema)</taxon>
    </lineage>
</organism>